<name>A0AAD6P0M4_9ROSI</name>
<dbReference type="Pfam" id="PF21238">
    <property type="entry name" value="Pus10_C"/>
    <property type="match status" value="1"/>
</dbReference>
<comment type="similarity">
    <text evidence="1">Belongs to the pseudouridine synthase Pus10 family.</text>
</comment>
<feature type="domain" description="Pus10-like C-terminal" evidence="10">
    <location>
        <begin position="320"/>
        <end position="552"/>
    </location>
</feature>
<evidence type="ECO:0000256" key="8">
    <source>
        <dbReference type="SAM" id="MobiDB-lite"/>
    </source>
</evidence>
<evidence type="ECO:0000313" key="11">
    <source>
        <dbReference type="EMBL" id="KAJ6411940.1"/>
    </source>
</evidence>
<evidence type="ECO:0000256" key="5">
    <source>
        <dbReference type="ARBA" id="ARBA00075270"/>
    </source>
</evidence>
<keyword evidence="3" id="KW-0819">tRNA processing</keyword>
<evidence type="ECO:0000259" key="9">
    <source>
        <dbReference type="Pfam" id="PF21237"/>
    </source>
</evidence>
<dbReference type="AlphaFoldDB" id="A0AAD6P0M4"/>
<dbReference type="Pfam" id="PF21237">
    <property type="entry name" value="Pus10_N_euk"/>
    <property type="match status" value="1"/>
</dbReference>
<dbReference type="GO" id="GO:0031119">
    <property type="term" value="P:tRNA pseudouridine synthesis"/>
    <property type="evidence" value="ECO:0007669"/>
    <property type="project" value="UniProtKB-ARBA"/>
</dbReference>
<dbReference type="EC" id="5.4.99.25" evidence="2"/>
<keyword evidence="4" id="KW-0413">Isomerase</keyword>
<organism evidence="11 12">
    <name type="scientific">Salix udensis</name>
    <dbReference type="NCBI Taxonomy" id="889485"/>
    <lineage>
        <taxon>Eukaryota</taxon>
        <taxon>Viridiplantae</taxon>
        <taxon>Streptophyta</taxon>
        <taxon>Embryophyta</taxon>
        <taxon>Tracheophyta</taxon>
        <taxon>Spermatophyta</taxon>
        <taxon>Magnoliopsida</taxon>
        <taxon>eudicotyledons</taxon>
        <taxon>Gunneridae</taxon>
        <taxon>Pentapetalae</taxon>
        <taxon>rosids</taxon>
        <taxon>fabids</taxon>
        <taxon>Malpighiales</taxon>
        <taxon>Salicaceae</taxon>
        <taxon>Saliceae</taxon>
        <taxon>Salix</taxon>
    </lineage>
</organism>
<feature type="domain" description="Pus10 N-terminal eukaryotes" evidence="9">
    <location>
        <begin position="108"/>
        <end position="229"/>
    </location>
</feature>
<gene>
    <name evidence="11" type="ORF">OIU84_005077</name>
</gene>
<evidence type="ECO:0000256" key="4">
    <source>
        <dbReference type="ARBA" id="ARBA00023235"/>
    </source>
</evidence>
<dbReference type="GO" id="GO:0003723">
    <property type="term" value="F:RNA binding"/>
    <property type="evidence" value="ECO:0007669"/>
    <property type="project" value="InterPro"/>
</dbReference>
<proteinExistence type="inferred from homology"/>
<dbReference type="FunFam" id="3.30.70.3190:FF:000001">
    <property type="entry name" value="tRNA pseudouridine synthase Pus10"/>
    <property type="match status" value="1"/>
</dbReference>
<evidence type="ECO:0000256" key="3">
    <source>
        <dbReference type="ARBA" id="ARBA00022694"/>
    </source>
</evidence>
<comment type="caution">
    <text evidence="11">The sequence shown here is derived from an EMBL/GenBank/DDBJ whole genome shotgun (WGS) entry which is preliminary data.</text>
</comment>
<dbReference type="NCBIfam" id="TIGR01213">
    <property type="entry name" value="pseudo_Pus10arc"/>
    <property type="match status" value="1"/>
</dbReference>
<dbReference type="GO" id="GO:0160148">
    <property type="term" value="F:tRNA pseudouridine(55) synthase activity"/>
    <property type="evidence" value="ECO:0007669"/>
    <property type="project" value="UniProtKB-EC"/>
</dbReference>
<evidence type="ECO:0000256" key="1">
    <source>
        <dbReference type="ARBA" id="ARBA00009652"/>
    </source>
</evidence>
<accession>A0AAD6P0M4</accession>
<dbReference type="FunFam" id="3.30.70.2510:FF:000001">
    <property type="entry name" value="tRNA pseudouridine synthase Pus10"/>
    <property type="match status" value="1"/>
</dbReference>
<evidence type="ECO:0000256" key="6">
    <source>
        <dbReference type="ARBA" id="ARBA00079393"/>
    </source>
</evidence>
<dbReference type="Gene3D" id="3.30.70.2510">
    <property type="match status" value="1"/>
</dbReference>
<dbReference type="Gene3D" id="3.30.70.3190">
    <property type="match status" value="1"/>
</dbReference>
<dbReference type="PANTHER" id="PTHR21568">
    <property type="entry name" value="TRNA PSEUDOURIDINE SYNTHASE PUS10"/>
    <property type="match status" value="1"/>
</dbReference>
<evidence type="ECO:0000256" key="2">
    <source>
        <dbReference type="ARBA" id="ARBA00012787"/>
    </source>
</evidence>
<evidence type="ECO:0000313" key="12">
    <source>
        <dbReference type="Proteomes" id="UP001162972"/>
    </source>
</evidence>
<reference evidence="11 12" key="1">
    <citation type="journal article" date="2023" name="Int. J. Mol. Sci.">
        <title>De Novo Assembly and Annotation of 11 Diverse Shrub Willow (Salix) Genomes Reveals Novel Gene Organization in Sex-Linked Regions.</title>
        <authorList>
            <person name="Hyden B."/>
            <person name="Feng K."/>
            <person name="Yates T.B."/>
            <person name="Jawdy S."/>
            <person name="Cereghino C."/>
            <person name="Smart L.B."/>
            <person name="Muchero W."/>
        </authorList>
    </citation>
    <scope>NUCLEOTIDE SEQUENCE [LARGE SCALE GENOMIC DNA]</scope>
    <source>
        <tissue evidence="11">Shoot tip</tissue>
    </source>
</reference>
<keyword evidence="12" id="KW-1185">Reference proteome</keyword>
<protein>
    <recommendedName>
        <fullName evidence="2">tRNA pseudouridine(55) synthase</fullName>
        <ecNumber evidence="2">5.4.99.25</ecNumber>
    </recommendedName>
    <alternativeName>
        <fullName evidence="7">tRNA pseudouridine 55 synthase</fullName>
    </alternativeName>
    <alternativeName>
        <fullName evidence="5">tRNA pseudouridylate synthase</fullName>
    </alternativeName>
    <alternativeName>
        <fullName evidence="6">tRNA-uridine isomerase</fullName>
    </alternativeName>
</protein>
<dbReference type="EMBL" id="JAPFFJ010000013">
    <property type="protein sequence ID" value="KAJ6411940.1"/>
    <property type="molecule type" value="Genomic_DNA"/>
</dbReference>
<dbReference type="InterPro" id="IPR039894">
    <property type="entry name" value="Pus10-like"/>
</dbReference>
<feature type="region of interest" description="Disordered" evidence="8">
    <location>
        <begin position="1"/>
        <end position="24"/>
    </location>
</feature>
<evidence type="ECO:0000259" key="10">
    <source>
        <dbReference type="Pfam" id="PF21238"/>
    </source>
</evidence>
<dbReference type="InterPro" id="IPR020103">
    <property type="entry name" value="PsdUridine_synth_cat_dom_sf"/>
</dbReference>
<dbReference type="InterPro" id="IPR048742">
    <property type="entry name" value="Pus10_N_euk"/>
</dbReference>
<sequence>MSSEIEEAQDSKGTDAAQIISPTNDHSVTLGDDEIRHLNDAVCSLPSHAVKDLHSAGVCIRCIFRLFGIHDHAYFRSTLSPSVMCNILGEGDSSSSESKESELKPQVCRICLGILQFTYRDEKEMLVKRKNGDELAASIAELLRQEGHQIDGFSLEVSIPPIIFENEQAVRLYMKKKYGSELWFQDRLSECISTKDALKFAIVNPLETILDVKSGPSSVRVRLTYTETKPSIKPSKSVDRNEGLKRRKTETNNGLDTVHVELVGNGTGCCNLSLGQGSPSSGRCSTGLAELESSECSNFPLKRVNEPCHLVFVYYRAPMYFGGRYMKFSRNVSQTRWIIDDERMGEASIEEIIGGNILPMCQGESYKFHAAGREDIDVRMLGSGRPFLVEVQNARKVPSEALIKEIETRMNNLEGKLVGVKNLSLVTSHSWDLMREGEAEKQKQYCALVWISRPLEDEDVQCIASHKDLQILQRTPVRVLHRRSPLERGKMIHWMKTEQITGSSQYFLLHLCTQAGTYIKEFVHGDLGRTHPSIGSILRCRAEILQLDVTDVKMDCYHG</sequence>
<evidence type="ECO:0000256" key="7">
    <source>
        <dbReference type="ARBA" id="ARBA00083669"/>
    </source>
</evidence>
<dbReference type="Proteomes" id="UP001162972">
    <property type="component" value="Chromosome 5"/>
</dbReference>
<dbReference type="InterPro" id="IPR048741">
    <property type="entry name" value="Pus10-like_C"/>
</dbReference>
<dbReference type="SUPFAM" id="SSF55120">
    <property type="entry name" value="Pseudouridine synthase"/>
    <property type="match status" value="1"/>
</dbReference>
<dbReference type="PANTHER" id="PTHR21568:SF0">
    <property type="entry name" value="TRNA PSEUDOURIDINE SYNTHASE PUS10"/>
    <property type="match status" value="1"/>
</dbReference>